<comment type="caution">
    <text evidence="1">The sequence shown here is derived from an EMBL/GenBank/DDBJ whole genome shotgun (WGS) entry which is preliminary data.</text>
</comment>
<protein>
    <submittedName>
        <fullName evidence="1">Uncharacterized protein</fullName>
    </submittedName>
</protein>
<keyword evidence="2" id="KW-1185">Reference proteome</keyword>
<evidence type="ECO:0000313" key="2">
    <source>
        <dbReference type="Proteomes" id="UP000623467"/>
    </source>
</evidence>
<reference evidence="1" key="1">
    <citation type="submission" date="2020-05" db="EMBL/GenBank/DDBJ databases">
        <title>Mycena genomes resolve the evolution of fungal bioluminescence.</title>
        <authorList>
            <person name="Tsai I.J."/>
        </authorList>
    </citation>
    <scope>NUCLEOTIDE SEQUENCE</scope>
    <source>
        <strain evidence="1">160909Yilan</strain>
    </source>
</reference>
<accession>A0A8H6YLI1</accession>
<proteinExistence type="predicted"/>
<evidence type="ECO:0000313" key="1">
    <source>
        <dbReference type="EMBL" id="KAF7360817.1"/>
    </source>
</evidence>
<dbReference type="EMBL" id="JACAZH010000008">
    <property type="protein sequence ID" value="KAF7360817.1"/>
    <property type="molecule type" value="Genomic_DNA"/>
</dbReference>
<dbReference type="Proteomes" id="UP000623467">
    <property type="component" value="Unassembled WGS sequence"/>
</dbReference>
<sequence>MSFGVSEEEYRGKYAARPFFFPWRGSRFYHSHSYVARWPHCNAVSTAQRNIYLWTPAYPRLDAGVRRLPRHMMQSSTTSRRRVTGHRALPLRTASKTAQPLHDISSLAGSRLRYTTAPQLDSSLTYFKVDSEVPSLPVPRSSSSRWPRGCACRDTPLLRPTTAAPSLPQSVSLLYLRLYRHLVDLA</sequence>
<name>A0A8H6YLI1_9AGAR</name>
<organism evidence="1 2">
    <name type="scientific">Mycena sanguinolenta</name>
    <dbReference type="NCBI Taxonomy" id="230812"/>
    <lineage>
        <taxon>Eukaryota</taxon>
        <taxon>Fungi</taxon>
        <taxon>Dikarya</taxon>
        <taxon>Basidiomycota</taxon>
        <taxon>Agaricomycotina</taxon>
        <taxon>Agaricomycetes</taxon>
        <taxon>Agaricomycetidae</taxon>
        <taxon>Agaricales</taxon>
        <taxon>Marasmiineae</taxon>
        <taxon>Mycenaceae</taxon>
        <taxon>Mycena</taxon>
    </lineage>
</organism>
<dbReference type="AlphaFoldDB" id="A0A8H6YLI1"/>
<gene>
    <name evidence="1" type="ORF">MSAN_01110700</name>
</gene>